<feature type="transmembrane region" description="Helical" evidence="6">
    <location>
        <begin position="331"/>
        <end position="353"/>
    </location>
</feature>
<reference evidence="8 9" key="1">
    <citation type="submission" date="2018-02" db="EMBL/GenBank/DDBJ databases">
        <authorList>
            <person name="Holder M.E."/>
            <person name="Ajami N.J."/>
            <person name="Petrosino J.F."/>
        </authorList>
    </citation>
    <scope>NUCLEOTIDE SEQUENCE [LARGE SCALE GENOMIC DNA]</scope>
    <source>
        <strain evidence="8 9">ATCC 33285</strain>
    </source>
</reference>
<proteinExistence type="predicted"/>
<comment type="subcellular location">
    <subcellularLocation>
        <location evidence="1">Cell membrane</location>
        <topology evidence="1">Multi-pass membrane protein</topology>
    </subcellularLocation>
</comment>
<keyword evidence="3 6" id="KW-0812">Transmembrane</keyword>
<dbReference type="Proteomes" id="UP000238304">
    <property type="component" value="Chromosome"/>
</dbReference>
<feature type="domain" description="SSD" evidence="7">
    <location>
        <begin position="260"/>
        <end position="386"/>
    </location>
</feature>
<dbReference type="PANTHER" id="PTHR33406">
    <property type="entry name" value="MEMBRANE PROTEIN MJ1562-RELATED"/>
    <property type="match status" value="1"/>
</dbReference>
<dbReference type="EMBL" id="CP027231">
    <property type="protein sequence ID" value="AVM52504.1"/>
    <property type="molecule type" value="Genomic_DNA"/>
</dbReference>
<dbReference type="InterPro" id="IPR050545">
    <property type="entry name" value="Mycobact_MmpL"/>
</dbReference>
<keyword evidence="5 6" id="KW-0472">Membrane</keyword>
<evidence type="ECO:0000313" key="9">
    <source>
        <dbReference type="Proteomes" id="UP000238304"/>
    </source>
</evidence>
<sequence length="793" mass="89159">MKIERINEWFALRGKWMVQKRLQVLGGFILVFVIGFMGLKYFKITASWDDYFLEDDPMLVKTDEFKAIFGNDNFAAVLTQCDNSFTKENLELIRELTNEMMDSLSYADKITSLTDIEFMVGSEEGMTIEQIVPDIIPDTASGLEEIRRKAYLKSHIAKRLVSKDGTLSWIILKLRTFPEDSVWNKGKKPVSPEVLTGNQLEHIITKDKYKSLHPKGSGLPYITAMKMKWIDKEVPRVMGFATLVSILILLLVTRSFRGVIVPLITAVSSIIIVYGILGYIGMTIDSGMLMIPMLLAFAVSIAYNIHIYSYFKRQFLMHGERRRAVEETVGEMGWPVLFSALTTFAALLSFLAIPMQPMRFVGIATSSCVMLAFFIAITLMPVSLSFGKNGKPHPKVQETGGHQLDCLLEHWGESVLRHSTLILWIAGLFTVVFIYQFSKIETAFDVERTMGRKIAYVNNLLDVGESELGSVYTYDIMIDFPEDGLAKSPEMLVRLDSLAQEADGYKLTKRTTTVLNILKDLNQTLHDGDATYYTIPRNPDEVAQLLLLYENAGGSEAEYWIDYDYRRLRLMVEMNNYDSGETKRELNNITAYASKLFPQATVTAVGSIPQFTVMMQYVARGQMISFAIALLVIGVLMTLVFGSVRIGLIGLIPNITPAMVVGGLMGWLGYPLDMMTATIMPMILGLAVDDTIHFINHGHLEFDRQGNYRVAILRSFRTIGTPIILTSVVICANFAIYTTSESLSFMHMGMLSVAGIMSALLADLCATPILFQKLRLFGKETDKENRQPMNKED</sequence>
<evidence type="ECO:0000256" key="4">
    <source>
        <dbReference type="ARBA" id="ARBA00022989"/>
    </source>
</evidence>
<feature type="transmembrane region" description="Helical" evidence="6">
    <location>
        <begin position="719"/>
        <end position="737"/>
    </location>
</feature>
<feature type="transmembrane region" description="Helical" evidence="6">
    <location>
        <begin position="360"/>
        <end position="384"/>
    </location>
</feature>
<feature type="transmembrane region" description="Helical" evidence="6">
    <location>
        <begin position="234"/>
        <end position="253"/>
    </location>
</feature>
<dbReference type="RefSeq" id="WP_106040822.1">
    <property type="nucleotide sequence ID" value="NZ_CALHZC010000019.1"/>
</dbReference>
<feature type="transmembrane region" description="Helical" evidence="6">
    <location>
        <begin position="623"/>
        <end position="642"/>
    </location>
</feature>
<name>A0ABM6T827_9BACE</name>
<feature type="transmembrane region" description="Helical" evidence="6">
    <location>
        <begin position="289"/>
        <end position="311"/>
    </location>
</feature>
<evidence type="ECO:0000256" key="5">
    <source>
        <dbReference type="ARBA" id="ARBA00023136"/>
    </source>
</evidence>
<dbReference type="PROSITE" id="PS50156">
    <property type="entry name" value="SSD"/>
    <property type="match status" value="1"/>
</dbReference>
<keyword evidence="9" id="KW-1185">Reference proteome</keyword>
<dbReference type="InterPro" id="IPR004869">
    <property type="entry name" value="MMPL_dom"/>
</dbReference>
<evidence type="ECO:0000256" key="1">
    <source>
        <dbReference type="ARBA" id="ARBA00004651"/>
    </source>
</evidence>
<protein>
    <recommendedName>
        <fullName evidence="7">SSD domain-containing protein</fullName>
    </recommendedName>
</protein>
<evidence type="ECO:0000259" key="7">
    <source>
        <dbReference type="PROSITE" id="PS50156"/>
    </source>
</evidence>
<gene>
    <name evidence="8" type="ORF">C4H11_05715</name>
</gene>
<feature type="transmembrane region" description="Helical" evidence="6">
    <location>
        <begin position="22"/>
        <end position="42"/>
    </location>
</feature>
<evidence type="ECO:0000256" key="3">
    <source>
        <dbReference type="ARBA" id="ARBA00022692"/>
    </source>
</evidence>
<evidence type="ECO:0000256" key="6">
    <source>
        <dbReference type="SAM" id="Phobius"/>
    </source>
</evidence>
<feature type="transmembrane region" description="Helical" evidence="6">
    <location>
        <begin position="648"/>
        <end position="670"/>
    </location>
</feature>
<dbReference type="Gene3D" id="1.20.1640.10">
    <property type="entry name" value="Multidrug efflux transporter AcrB transmembrane domain"/>
    <property type="match status" value="2"/>
</dbReference>
<evidence type="ECO:0000256" key="2">
    <source>
        <dbReference type="ARBA" id="ARBA00022475"/>
    </source>
</evidence>
<feature type="transmembrane region" description="Helical" evidence="6">
    <location>
        <begin position="749"/>
        <end position="771"/>
    </location>
</feature>
<dbReference type="Pfam" id="PF03176">
    <property type="entry name" value="MMPL"/>
    <property type="match status" value="2"/>
</dbReference>
<keyword evidence="2" id="KW-1003">Cell membrane</keyword>
<keyword evidence="4 6" id="KW-1133">Transmembrane helix</keyword>
<organism evidence="8 9">
    <name type="scientific">Bacteroides zoogleoformans</name>
    <dbReference type="NCBI Taxonomy" id="28119"/>
    <lineage>
        <taxon>Bacteria</taxon>
        <taxon>Pseudomonadati</taxon>
        <taxon>Bacteroidota</taxon>
        <taxon>Bacteroidia</taxon>
        <taxon>Bacteroidales</taxon>
        <taxon>Bacteroidaceae</taxon>
        <taxon>Bacteroides</taxon>
    </lineage>
</organism>
<feature type="transmembrane region" description="Helical" evidence="6">
    <location>
        <begin position="421"/>
        <end position="438"/>
    </location>
</feature>
<dbReference type="InterPro" id="IPR000731">
    <property type="entry name" value="SSD"/>
</dbReference>
<accession>A0ABM6T827</accession>
<dbReference type="SUPFAM" id="SSF82866">
    <property type="entry name" value="Multidrug efflux transporter AcrB transmembrane domain"/>
    <property type="match status" value="2"/>
</dbReference>
<feature type="transmembrane region" description="Helical" evidence="6">
    <location>
        <begin position="259"/>
        <end position="277"/>
    </location>
</feature>
<dbReference type="PANTHER" id="PTHR33406:SF12">
    <property type="entry name" value="BLR2997 PROTEIN"/>
    <property type="match status" value="1"/>
</dbReference>
<evidence type="ECO:0000313" key="8">
    <source>
        <dbReference type="EMBL" id="AVM52504.1"/>
    </source>
</evidence>